<accession>A0A315EPV0</accession>
<evidence type="ECO:0000256" key="5">
    <source>
        <dbReference type="ARBA" id="ARBA00023002"/>
    </source>
</evidence>
<feature type="domain" description="NADH:flavin oxidoreductase/NADH oxidase N-terminal" evidence="6">
    <location>
        <begin position="15"/>
        <end position="340"/>
    </location>
</feature>
<dbReference type="CDD" id="cd02932">
    <property type="entry name" value="OYE_YqiM_FMN"/>
    <property type="match status" value="1"/>
</dbReference>
<dbReference type="InterPro" id="IPR001155">
    <property type="entry name" value="OxRdtase_FMN_N"/>
</dbReference>
<evidence type="ECO:0000256" key="3">
    <source>
        <dbReference type="ARBA" id="ARBA00022643"/>
    </source>
</evidence>
<keyword evidence="4" id="KW-0521">NADP</keyword>
<dbReference type="GO" id="GO:0050661">
    <property type="term" value="F:NADP binding"/>
    <property type="evidence" value="ECO:0007669"/>
    <property type="project" value="InterPro"/>
</dbReference>
<sequence>MSHLFSEFTLTSPSGPLSLANRAIVAPMCQYSATHGQASDWHLMHWGNMLNSGAAMFIIEATAVVPEGRITPMCLGLWDDATAAALQDKLHRARQLAPKVPVCIQLAHAGRKASSAVPWQGGQLLRPEQGGWSTEGPSPIPHLAQETAPHELDAKGFEHIKQAFAKAAQRAEAMGIEAIELHGAHGYLLHQFLSPVANHRTDSYGGNFDNRTRFPMEVFEAVRAVYKGTLGMRISASDWVDNGWTPEETADFSLRLKLAGADFVHISSGGVAAQQKIALGPDYQVPFAKLVKQKTNLPTITVGLITEPQQAEDILARGDADLIALARAFLYKPRWVWEAAAALHGTVQASPQYWRCMPREAQGIFDAVQMGQR</sequence>
<dbReference type="InterPro" id="IPR013785">
    <property type="entry name" value="Aldolase_TIM"/>
</dbReference>
<keyword evidence="5" id="KW-0560">Oxidoreductase</keyword>
<reference evidence="7 8" key="1">
    <citation type="submission" date="2017-04" db="EMBL/GenBank/DDBJ databases">
        <title>Unexpected and diverse lifestyles within the genus Limnohabitans.</title>
        <authorList>
            <person name="Kasalicky V."/>
            <person name="Mehrshad M."/>
            <person name="Andrei S.-A."/>
            <person name="Salcher M."/>
            <person name="Kratochvilova H."/>
            <person name="Simek K."/>
            <person name="Ghai R."/>
        </authorList>
    </citation>
    <scope>NUCLEOTIDE SEQUENCE [LARGE SCALE GENOMIC DNA]</scope>
    <source>
        <strain evidence="7 8">MWH-C5</strain>
    </source>
</reference>
<dbReference type="Proteomes" id="UP000251341">
    <property type="component" value="Unassembled WGS sequence"/>
</dbReference>
<evidence type="ECO:0000256" key="2">
    <source>
        <dbReference type="ARBA" id="ARBA00022630"/>
    </source>
</evidence>
<keyword evidence="8" id="KW-1185">Reference proteome</keyword>
<protein>
    <submittedName>
        <fullName evidence="7">Oxidoreductase</fullName>
    </submittedName>
</protein>
<evidence type="ECO:0000313" key="7">
    <source>
        <dbReference type="EMBL" id="PUE58858.1"/>
    </source>
</evidence>
<dbReference type="EMBL" id="NESP01000001">
    <property type="protein sequence ID" value="PUE58858.1"/>
    <property type="molecule type" value="Genomic_DNA"/>
</dbReference>
<dbReference type="GO" id="GO:0010181">
    <property type="term" value="F:FMN binding"/>
    <property type="evidence" value="ECO:0007669"/>
    <property type="project" value="InterPro"/>
</dbReference>
<dbReference type="PANTHER" id="PTHR43303">
    <property type="entry name" value="NADPH DEHYDROGENASE C23G7.10C-RELATED"/>
    <property type="match status" value="1"/>
</dbReference>
<keyword evidence="3" id="KW-0288">FMN</keyword>
<dbReference type="RefSeq" id="WP_108401785.1">
    <property type="nucleotide sequence ID" value="NZ_NESP01000001.1"/>
</dbReference>
<dbReference type="SUPFAM" id="SSF51395">
    <property type="entry name" value="FMN-linked oxidoreductases"/>
    <property type="match status" value="1"/>
</dbReference>
<dbReference type="InterPro" id="IPR044152">
    <property type="entry name" value="YqjM-like"/>
</dbReference>
<keyword evidence="2" id="KW-0285">Flavoprotein</keyword>
<dbReference type="AlphaFoldDB" id="A0A315EPV0"/>
<dbReference type="GO" id="GO:0003959">
    <property type="term" value="F:NADPH dehydrogenase activity"/>
    <property type="evidence" value="ECO:0007669"/>
    <property type="project" value="InterPro"/>
</dbReference>
<dbReference type="Gene3D" id="3.20.20.70">
    <property type="entry name" value="Aldolase class I"/>
    <property type="match status" value="1"/>
</dbReference>
<comment type="cofactor">
    <cofactor evidence="1">
        <name>FMN</name>
        <dbReference type="ChEBI" id="CHEBI:58210"/>
    </cofactor>
</comment>
<name>A0A315EPV0_9BURK</name>
<comment type="caution">
    <text evidence="7">The sequence shown here is derived from an EMBL/GenBank/DDBJ whole genome shotgun (WGS) entry which is preliminary data.</text>
</comment>
<proteinExistence type="predicted"/>
<evidence type="ECO:0000259" key="6">
    <source>
        <dbReference type="Pfam" id="PF00724"/>
    </source>
</evidence>
<dbReference type="Pfam" id="PF00724">
    <property type="entry name" value="Oxidored_FMN"/>
    <property type="match status" value="1"/>
</dbReference>
<dbReference type="PANTHER" id="PTHR43303:SF4">
    <property type="entry name" value="NADPH DEHYDROGENASE C23G7.10C-RELATED"/>
    <property type="match status" value="1"/>
</dbReference>
<evidence type="ECO:0000256" key="4">
    <source>
        <dbReference type="ARBA" id="ARBA00022857"/>
    </source>
</evidence>
<evidence type="ECO:0000313" key="8">
    <source>
        <dbReference type="Proteomes" id="UP000251341"/>
    </source>
</evidence>
<evidence type="ECO:0000256" key="1">
    <source>
        <dbReference type="ARBA" id="ARBA00001917"/>
    </source>
</evidence>
<organism evidence="7 8">
    <name type="scientific">Limnohabitans curvus</name>
    <dbReference type="NCBI Taxonomy" id="323423"/>
    <lineage>
        <taxon>Bacteria</taxon>
        <taxon>Pseudomonadati</taxon>
        <taxon>Pseudomonadota</taxon>
        <taxon>Betaproteobacteria</taxon>
        <taxon>Burkholderiales</taxon>
        <taxon>Comamonadaceae</taxon>
        <taxon>Limnohabitans</taxon>
    </lineage>
</organism>
<gene>
    <name evidence="7" type="ORF">B9Z44_04175</name>
</gene>